<proteinExistence type="predicted"/>
<protein>
    <submittedName>
        <fullName evidence="1">Uncharacterized protein</fullName>
    </submittedName>
</protein>
<organism evidence="1 2">
    <name type="scientific">Podospora fimiseda</name>
    <dbReference type="NCBI Taxonomy" id="252190"/>
    <lineage>
        <taxon>Eukaryota</taxon>
        <taxon>Fungi</taxon>
        <taxon>Dikarya</taxon>
        <taxon>Ascomycota</taxon>
        <taxon>Pezizomycotina</taxon>
        <taxon>Sordariomycetes</taxon>
        <taxon>Sordariomycetidae</taxon>
        <taxon>Sordariales</taxon>
        <taxon>Podosporaceae</taxon>
        <taxon>Podospora</taxon>
    </lineage>
</organism>
<keyword evidence="2" id="KW-1185">Reference proteome</keyword>
<name>A0AAN7H5C7_9PEZI</name>
<dbReference type="AlphaFoldDB" id="A0AAN7H5C7"/>
<reference evidence="1" key="1">
    <citation type="journal article" date="2023" name="Mol. Phylogenet. Evol.">
        <title>Genome-scale phylogeny and comparative genomics of the fungal order Sordariales.</title>
        <authorList>
            <person name="Hensen N."/>
            <person name="Bonometti L."/>
            <person name="Westerberg I."/>
            <person name="Brannstrom I.O."/>
            <person name="Guillou S."/>
            <person name="Cros-Aarteil S."/>
            <person name="Calhoun S."/>
            <person name="Haridas S."/>
            <person name="Kuo A."/>
            <person name="Mondo S."/>
            <person name="Pangilinan J."/>
            <person name="Riley R."/>
            <person name="LaButti K."/>
            <person name="Andreopoulos B."/>
            <person name="Lipzen A."/>
            <person name="Chen C."/>
            <person name="Yan M."/>
            <person name="Daum C."/>
            <person name="Ng V."/>
            <person name="Clum A."/>
            <person name="Steindorff A."/>
            <person name="Ohm R.A."/>
            <person name="Martin F."/>
            <person name="Silar P."/>
            <person name="Natvig D.O."/>
            <person name="Lalanne C."/>
            <person name="Gautier V."/>
            <person name="Ament-Velasquez S.L."/>
            <person name="Kruys A."/>
            <person name="Hutchinson M.I."/>
            <person name="Powell A.J."/>
            <person name="Barry K."/>
            <person name="Miller A.N."/>
            <person name="Grigoriev I.V."/>
            <person name="Debuchy R."/>
            <person name="Gladieux P."/>
            <person name="Hiltunen Thoren M."/>
            <person name="Johannesson H."/>
        </authorList>
    </citation>
    <scope>NUCLEOTIDE SEQUENCE</scope>
    <source>
        <strain evidence="1">CBS 990.96</strain>
    </source>
</reference>
<evidence type="ECO:0000313" key="2">
    <source>
        <dbReference type="Proteomes" id="UP001301958"/>
    </source>
</evidence>
<reference evidence="1" key="2">
    <citation type="submission" date="2023-05" db="EMBL/GenBank/DDBJ databases">
        <authorList>
            <consortium name="Lawrence Berkeley National Laboratory"/>
            <person name="Steindorff A."/>
            <person name="Hensen N."/>
            <person name="Bonometti L."/>
            <person name="Westerberg I."/>
            <person name="Brannstrom I.O."/>
            <person name="Guillou S."/>
            <person name="Cros-Aarteil S."/>
            <person name="Calhoun S."/>
            <person name="Haridas S."/>
            <person name="Kuo A."/>
            <person name="Mondo S."/>
            <person name="Pangilinan J."/>
            <person name="Riley R."/>
            <person name="Labutti K."/>
            <person name="Andreopoulos B."/>
            <person name="Lipzen A."/>
            <person name="Chen C."/>
            <person name="Yanf M."/>
            <person name="Daum C."/>
            <person name="Ng V."/>
            <person name="Clum A."/>
            <person name="Ohm R."/>
            <person name="Martin F."/>
            <person name="Silar P."/>
            <person name="Natvig D."/>
            <person name="Lalanne C."/>
            <person name="Gautier V."/>
            <person name="Ament-Velasquez S.L."/>
            <person name="Kruys A."/>
            <person name="Hutchinson M.I."/>
            <person name="Powell A.J."/>
            <person name="Barry K."/>
            <person name="Miller A.N."/>
            <person name="Grigoriev I.V."/>
            <person name="Debuchy R."/>
            <person name="Gladieux P."/>
            <person name="Thoren M.H."/>
            <person name="Johannesson H."/>
        </authorList>
    </citation>
    <scope>NUCLEOTIDE SEQUENCE</scope>
    <source>
        <strain evidence="1">CBS 990.96</strain>
    </source>
</reference>
<gene>
    <name evidence="1" type="ORF">QBC38DRAFT_527296</name>
</gene>
<evidence type="ECO:0000313" key="1">
    <source>
        <dbReference type="EMBL" id="KAK4231662.1"/>
    </source>
</evidence>
<dbReference type="EMBL" id="MU865291">
    <property type="protein sequence ID" value="KAK4231662.1"/>
    <property type="molecule type" value="Genomic_DNA"/>
</dbReference>
<comment type="caution">
    <text evidence="1">The sequence shown here is derived from an EMBL/GenBank/DDBJ whole genome shotgun (WGS) entry which is preliminary data.</text>
</comment>
<dbReference type="Proteomes" id="UP001301958">
    <property type="component" value="Unassembled WGS sequence"/>
</dbReference>
<sequence length="149" mass="17062">MRGCVLDRLEQDIELTKALMHFEVQGDCIRWTVYAVTFNVMHHPIVEHIEDSNRGMWHGDRVENVPVGMARLGRERLGELSELRVVEGQGHGTLTVLMAEEIVRTVGEMFQLVQTLAYPILPLSYVRVIPKTAAFTLCFERNMDRSLQP</sequence>
<accession>A0AAN7H5C7</accession>